<evidence type="ECO:0000313" key="7">
    <source>
        <dbReference type="Proteomes" id="UP000789595"/>
    </source>
</evidence>
<dbReference type="Pfam" id="PF21773">
    <property type="entry name" value="ODAD1_CC"/>
    <property type="match status" value="1"/>
</dbReference>
<evidence type="ECO:0000313" key="5">
    <source>
        <dbReference type="EMBL" id="CAE0695822.1"/>
    </source>
</evidence>
<feature type="compositionally biased region" description="Acidic residues" evidence="3">
    <location>
        <begin position="494"/>
        <end position="503"/>
    </location>
</feature>
<dbReference type="OrthoDB" id="6766775at2759"/>
<dbReference type="AlphaFoldDB" id="A0A7S3ZW21"/>
<dbReference type="EMBL" id="HBIW01013110">
    <property type="protein sequence ID" value="CAE0695822.1"/>
    <property type="molecule type" value="Transcribed_RNA"/>
</dbReference>
<name>A0A7S3ZW21_9STRA</name>
<keyword evidence="1 2" id="KW-0175">Coiled coil</keyword>
<feature type="domain" description="ODAD1 central coiled coil region" evidence="4">
    <location>
        <begin position="138"/>
        <end position="415"/>
    </location>
</feature>
<evidence type="ECO:0000313" key="6">
    <source>
        <dbReference type="EMBL" id="CAH0366334.1"/>
    </source>
</evidence>
<feature type="coiled-coil region" evidence="2">
    <location>
        <begin position="102"/>
        <end position="230"/>
    </location>
</feature>
<accession>A0A7S3ZW21</accession>
<feature type="coiled-coil region" evidence="2">
    <location>
        <begin position="328"/>
        <end position="401"/>
    </location>
</feature>
<feature type="compositionally biased region" description="Basic and acidic residues" evidence="3">
    <location>
        <begin position="504"/>
        <end position="515"/>
    </location>
</feature>
<feature type="compositionally biased region" description="Basic residues" evidence="3">
    <location>
        <begin position="534"/>
        <end position="545"/>
    </location>
</feature>
<organism evidence="5">
    <name type="scientific">Pelagomonas calceolata</name>
    <dbReference type="NCBI Taxonomy" id="35677"/>
    <lineage>
        <taxon>Eukaryota</taxon>
        <taxon>Sar</taxon>
        <taxon>Stramenopiles</taxon>
        <taxon>Ochrophyta</taxon>
        <taxon>Pelagophyceae</taxon>
        <taxon>Pelagomonadales</taxon>
        <taxon>Pelagomonadaceae</taxon>
        <taxon>Pelagomonas</taxon>
    </lineage>
</organism>
<reference evidence="6" key="2">
    <citation type="submission" date="2021-11" db="EMBL/GenBank/DDBJ databases">
        <authorList>
            <consortium name="Genoscope - CEA"/>
            <person name="William W."/>
        </authorList>
    </citation>
    <scope>NUCLEOTIDE SEQUENCE</scope>
</reference>
<sequence>MALAKGSMDASQAEFAQLQREYRHMELNRKSYADESYGVLRKQQATIQKLRRDNERLKGELAAETRTSTKGPNGLDEAKRNARLMEEVEKYERHVFDETKKLEQLDGQIHTTRDAMNKLRREMGGVNAARENNQMVAKQVKILENRLDQALVKFNQSLAQNKKLREDIDDLRRERVVFDSIYRKLEKELGEKKRQMANVIEISNNAYEHRDNYQLEIAAIEQANRREQDEFEAQMVELGRILETELKPPAPPERARTATAGSPSRKKRSSAEELEREREELARGEERVQNFEEAFNRIKAATGIEEIDELVRLFVKNEDQNFSLFNYVTEQTNEIEKLQEAISQLQEEEAKYASQGGADVEKHELIVADLEKRVRETESSAEKYESKCEEYQKIVDQLKKAIASTFTKTECPRTAAFADSAVTENNMLDYLAAIEERANAIISDYAEVKVRQREEAQDDFQQDTGPMPSVLGMGPTTPMGQDLIHVNPPKLEDYSSEEEDDNDDTRPLTRDEIKAKTLTKMYQRSKAGDPVTTKSRKKKASRSSF</sequence>
<proteinExistence type="predicted"/>
<dbReference type="PANTHER" id="PTHR21694">
    <property type="entry name" value="COILED-COIL DOMAIN-CONTAINING PROTEIN 63"/>
    <property type="match status" value="1"/>
</dbReference>
<dbReference type="PANTHER" id="PTHR21694:SF18">
    <property type="entry name" value="COILED-COIL DOMAIN-CONTAINING PROTEIN 63"/>
    <property type="match status" value="1"/>
</dbReference>
<evidence type="ECO:0000256" key="2">
    <source>
        <dbReference type="SAM" id="Coils"/>
    </source>
</evidence>
<feature type="compositionally biased region" description="Basic and acidic residues" evidence="3">
    <location>
        <begin position="269"/>
        <end position="285"/>
    </location>
</feature>
<evidence type="ECO:0000256" key="3">
    <source>
        <dbReference type="SAM" id="MobiDB-lite"/>
    </source>
</evidence>
<gene>
    <name evidence="5" type="ORF">PCAL00307_LOCUS11258</name>
    <name evidence="6" type="ORF">PECAL_1P28210</name>
</gene>
<dbReference type="InterPro" id="IPR051876">
    <property type="entry name" value="ODA-DC/CCD"/>
</dbReference>
<dbReference type="EMBL" id="CAKKNE010000001">
    <property type="protein sequence ID" value="CAH0366334.1"/>
    <property type="molecule type" value="Genomic_DNA"/>
</dbReference>
<evidence type="ECO:0000256" key="1">
    <source>
        <dbReference type="ARBA" id="ARBA00023054"/>
    </source>
</evidence>
<dbReference type="InterPro" id="IPR049258">
    <property type="entry name" value="ODAD1_CC"/>
</dbReference>
<reference evidence="5" key="1">
    <citation type="submission" date="2021-01" db="EMBL/GenBank/DDBJ databases">
        <authorList>
            <person name="Corre E."/>
            <person name="Pelletier E."/>
            <person name="Niang G."/>
            <person name="Scheremetjew M."/>
            <person name="Finn R."/>
            <person name="Kale V."/>
            <person name="Holt S."/>
            <person name="Cochrane G."/>
            <person name="Meng A."/>
            <person name="Brown T."/>
            <person name="Cohen L."/>
        </authorList>
    </citation>
    <scope>NUCLEOTIDE SEQUENCE</scope>
    <source>
        <strain evidence="5">CCMP1756</strain>
    </source>
</reference>
<protein>
    <recommendedName>
        <fullName evidence="4">ODAD1 central coiled coil region domain-containing protein</fullName>
    </recommendedName>
</protein>
<feature type="region of interest" description="Disordered" evidence="3">
    <location>
        <begin position="243"/>
        <end position="285"/>
    </location>
</feature>
<feature type="region of interest" description="Disordered" evidence="3">
    <location>
        <begin position="481"/>
        <end position="545"/>
    </location>
</feature>
<keyword evidence="7" id="KW-1185">Reference proteome</keyword>
<dbReference type="Proteomes" id="UP000789595">
    <property type="component" value="Unassembled WGS sequence"/>
</dbReference>
<evidence type="ECO:0000259" key="4">
    <source>
        <dbReference type="Pfam" id="PF21773"/>
    </source>
</evidence>
<feature type="coiled-coil region" evidence="2">
    <location>
        <begin position="1"/>
        <end position="67"/>
    </location>
</feature>